<dbReference type="SMART" id="SM00387">
    <property type="entry name" value="HATPase_c"/>
    <property type="match status" value="1"/>
</dbReference>
<evidence type="ECO:0000256" key="6">
    <source>
        <dbReference type="ARBA" id="ARBA00023012"/>
    </source>
</evidence>
<dbReference type="InterPro" id="IPR035965">
    <property type="entry name" value="PAS-like_dom_sf"/>
</dbReference>
<dbReference type="AlphaFoldDB" id="A0A5N5UQC7"/>
<dbReference type="SUPFAM" id="SSF55874">
    <property type="entry name" value="ATPase domain of HSP90 chaperone/DNA topoisomerase II/histidine kinase"/>
    <property type="match status" value="1"/>
</dbReference>
<evidence type="ECO:0000259" key="9">
    <source>
        <dbReference type="PROSITE" id="PS50113"/>
    </source>
</evidence>
<dbReference type="SUPFAM" id="SSF55781">
    <property type="entry name" value="GAF domain-like"/>
    <property type="match status" value="1"/>
</dbReference>
<dbReference type="Pfam" id="PF08448">
    <property type="entry name" value="PAS_4"/>
    <property type="match status" value="1"/>
</dbReference>
<evidence type="ECO:0000313" key="10">
    <source>
        <dbReference type="EMBL" id="KAB7515938.1"/>
    </source>
</evidence>
<keyword evidence="3" id="KW-0597">Phosphoprotein</keyword>
<dbReference type="InterPro" id="IPR036097">
    <property type="entry name" value="HisK_dim/P_sf"/>
</dbReference>
<evidence type="ECO:0000313" key="14">
    <source>
        <dbReference type="Proteomes" id="UP000326302"/>
    </source>
</evidence>
<evidence type="ECO:0000313" key="13">
    <source>
        <dbReference type="Proteomes" id="UP000326207"/>
    </source>
</evidence>
<protein>
    <recommendedName>
        <fullName evidence="2">histidine kinase</fullName>
        <ecNumber evidence="2">2.7.13.3</ecNumber>
    </recommendedName>
</protein>
<proteinExistence type="predicted"/>
<dbReference type="EMBL" id="QKKZ01000001">
    <property type="protein sequence ID" value="KAB7515938.1"/>
    <property type="molecule type" value="Genomic_DNA"/>
</dbReference>
<accession>A0A5N5UQC7</accession>
<dbReference type="SMART" id="SM00091">
    <property type="entry name" value="PAS"/>
    <property type="match status" value="1"/>
</dbReference>
<dbReference type="Gene3D" id="3.30.450.20">
    <property type="entry name" value="PAS domain"/>
    <property type="match status" value="1"/>
</dbReference>
<feature type="domain" description="Histidine kinase" evidence="7">
    <location>
        <begin position="422"/>
        <end position="619"/>
    </location>
</feature>
<dbReference type="SUPFAM" id="SSF55785">
    <property type="entry name" value="PYP-like sensor domain (PAS domain)"/>
    <property type="match status" value="1"/>
</dbReference>
<dbReference type="InterPro" id="IPR003594">
    <property type="entry name" value="HATPase_dom"/>
</dbReference>
<dbReference type="PANTHER" id="PTHR43711:SF1">
    <property type="entry name" value="HISTIDINE KINASE 1"/>
    <property type="match status" value="1"/>
</dbReference>
<keyword evidence="6" id="KW-0902">Two-component regulatory system</keyword>
<dbReference type="OrthoDB" id="8127at2157"/>
<dbReference type="Gene3D" id="3.30.565.10">
    <property type="entry name" value="Histidine kinase-like ATPase, C-terminal domain"/>
    <property type="match status" value="1"/>
</dbReference>
<evidence type="ECO:0000313" key="12">
    <source>
        <dbReference type="EMBL" id="KAB7520024.1"/>
    </source>
</evidence>
<evidence type="ECO:0000256" key="5">
    <source>
        <dbReference type="ARBA" id="ARBA00022777"/>
    </source>
</evidence>
<evidence type="ECO:0000256" key="2">
    <source>
        <dbReference type="ARBA" id="ARBA00012438"/>
    </source>
</evidence>
<keyword evidence="5" id="KW-0418">Kinase</keyword>
<dbReference type="InterPro" id="IPR000700">
    <property type="entry name" value="PAS-assoc_C"/>
</dbReference>
<feature type="domain" description="PAC" evidence="9">
    <location>
        <begin position="360"/>
        <end position="411"/>
    </location>
</feature>
<dbReference type="Proteomes" id="UP000326865">
    <property type="component" value="Unassembled WGS sequence"/>
</dbReference>
<dbReference type="RefSeq" id="WP_152119729.1">
    <property type="nucleotide sequence ID" value="NZ_QJOW01000002.1"/>
</dbReference>
<feature type="domain" description="PAS" evidence="8">
    <location>
        <begin position="289"/>
        <end position="359"/>
    </location>
</feature>
<name>A0A5N5UQC7_9EURY</name>
<organism evidence="12 13">
    <name type="scientific">Halosegnis rubeus</name>
    <dbReference type="NCBI Taxonomy" id="2212850"/>
    <lineage>
        <taxon>Archaea</taxon>
        <taxon>Methanobacteriati</taxon>
        <taxon>Methanobacteriota</taxon>
        <taxon>Stenosarchaea group</taxon>
        <taxon>Halobacteria</taxon>
        <taxon>Halobacteriales</taxon>
        <taxon>Natronomonadaceae</taxon>
        <taxon>Halosegnis</taxon>
    </lineage>
</organism>
<dbReference type="Proteomes" id="UP000326207">
    <property type="component" value="Unassembled WGS sequence"/>
</dbReference>
<dbReference type="EC" id="2.7.13.3" evidence="2"/>
<dbReference type="InterPro" id="IPR004358">
    <property type="entry name" value="Sig_transdc_His_kin-like_C"/>
</dbReference>
<dbReference type="InterPro" id="IPR050736">
    <property type="entry name" value="Sensor_HK_Regulatory"/>
</dbReference>
<dbReference type="SMART" id="SM00388">
    <property type="entry name" value="HisKA"/>
    <property type="match status" value="1"/>
</dbReference>
<dbReference type="Pfam" id="PF02518">
    <property type="entry name" value="HATPase_c"/>
    <property type="match status" value="1"/>
</dbReference>
<dbReference type="InterPro" id="IPR003661">
    <property type="entry name" value="HisK_dim/P_dom"/>
</dbReference>
<dbReference type="PRINTS" id="PR00344">
    <property type="entry name" value="BCTRLSENSOR"/>
</dbReference>
<evidence type="ECO:0000313" key="15">
    <source>
        <dbReference type="Proteomes" id="UP000326865"/>
    </source>
</evidence>
<dbReference type="PANTHER" id="PTHR43711">
    <property type="entry name" value="TWO-COMPONENT HISTIDINE KINASE"/>
    <property type="match status" value="1"/>
</dbReference>
<dbReference type="PROSITE" id="PS50112">
    <property type="entry name" value="PAS"/>
    <property type="match status" value="1"/>
</dbReference>
<evidence type="ECO:0000259" key="8">
    <source>
        <dbReference type="PROSITE" id="PS50112"/>
    </source>
</evidence>
<gene>
    <name evidence="10" type="ORF">DM867_02005</name>
    <name evidence="11" type="ORF">DMP03_05645</name>
    <name evidence="12" type="ORF">DP108_01890</name>
</gene>
<dbReference type="EMBL" id="QMDY01000001">
    <property type="protein sequence ID" value="KAB7520024.1"/>
    <property type="molecule type" value="Genomic_DNA"/>
</dbReference>
<dbReference type="CDD" id="cd00075">
    <property type="entry name" value="HATPase"/>
    <property type="match status" value="1"/>
</dbReference>
<dbReference type="InterPro" id="IPR036890">
    <property type="entry name" value="HATPase_C_sf"/>
</dbReference>
<dbReference type="Proteomes" id="UP000326302">
    <property type="component" value="Unassembled WGS sequence"/>
</dbReference>
<evidence type="ECO:0000313" key="11">
    <source>
        <dbReference type="EMBL" id="KAB7516849.1"/>
    </source>
</evidence>
<evidence type="ECO:0000259" key="7">
    <source>
        <dbReference type="PROSITE" id="PS50109"/>
    </source>
</evidence>
<accession>A0A5N5UBH6</accession>
<dbReference type="EMBL" id="QJOW01000002">
    <property type="protein sequence ID" value="KAB7516849.1"/>
    <property type="molecule type" value="Genomic_DNA"/>
</dbReference>
<dbReference type="InterPro" id="IPR011006">
    <property type="entry name" value="CheY-like_superfamily"/>
</dbReference>
<dbReference type="PROSITE" id="PS50109">
    <property type="entry name" value="HIS_KIN"/>
    <property type="match status" value="1"/>
</dbReference>
<dbReference type="CDD" id="cd00082">
    <property type="entry name" value="HisKA"/>
    <property type="match status" value="1"/>
</dbReference>
<dbReference type="Gene3D" id="1.10.287.130">
    <property type="match status" value="1"/>
</dbReference>
<evidence type="ECO:0000256" key="3">
    <source>
        <dbReference type="ARBA" id="ARBA00022553"/>
    </source>
</evidence>
<sequence>MNAKGESTGPTVLVVADTATRVTAELSRRAPSLSAIPIDAATDASDVLNHLSEADCLVVDPTAGDFDTVERVREYDALLPIVLFTARDPAAFAEAAIRADVTDYVPATDEDAYDRLLDRIERRVTRYDRETVDRVSTRMQPLAAFTSDLHACTDELEAIEMAADAATQILAFDRCSFGIERDGMLRVVEERGDEHGEADVLPSDEGIAGLSYQSGEALLIDDVAAYPHVESDNEVALLSVPIGEHGIFQAVGDGVGVFTTEDHEAAVLLCDHLAETLSRIEREDEIAEQERFFREVLNSIPDPVYILDESLRFDTVNDALLEAVPYSRDQLVEMSVAEIPNDTVEGDFTTELQEILDSGGSFRGEIEVNNDGECIPYQLNTRRIVHDGEPMLLGVARDISERKAREEELRRQNERLDEFASVVSHDLRTPLNVASGRIELARETEDASHLGAAEDALDRMTTLIQDAMTLARDGRTVESPSPVELTPLVETAWNGVPADGATLSVPAESVTVLADKPRLQRCVENVLRNAVDHAEDPHIDVSVTVTGDTATLSICDDGPGIPADEREDVLQSGYTTSSEGSGLGLGIVARIAEAHGWGISLSESDAGGLCIELSRIALAE</sequence>
<keyword evidence="15" id="KW-1185">Reference proteome</keyword>
<dbReference type="NCBIfam" id="TIGR00229">
    <property type="entry name" value="sensory_box"/>
    <property type="match status" value="1"/>
</dbReference>
<dbReference type="PROSITE" id="PS50113">
    <property type="entry name" value="PAC"/>
    <property type="match status" value="1"/>
</dbReference>
<comment type="caution">
    <text evidence="12">The sequence shown here is derived from an EMBL/GenBank/DDBJ whole genome shotgun (WGS) entry which is preliminary data.</text>
</comment>
<evidence type="ECO:0000256" key="4">
    <source>
        <dbReference type="ARBA" id="ARBA00022679"/>
    </source>
</evidence>
<keyword evidence="4" id="KW-0808">Transferase</keyword>
<dbReference type="Gene3D" id="3.40.50.2300">
    <property type="match status" value="1"/>
</dbReference>
<dbReference type="Pfam" id="PF00512">
    <property type="entry name" value="HisKA"/>
    <property type="match status" value="1"/>
</dbReference>
<dbReference type="Gene3D" id="3.30.450.40">
    <property type="match status" value="1"/>
</dbReference>
<dbReference type="CDD" id="cd00130">
    <property type="entry name" value="PAS"/>
    <property type="match status" value="1"/>
</dbReference>
<comment type="catalytic activity">
    <reaction evidence="1">
        <text>ATP + protein L-histidine = ADP + protein N-phospho-L-histidine.</text>
        <dbReference type="EC" id="2.7.13.3"/>
    </reaction>
</comment>
<dbReference type="InterPro" id="IPR005467">
    <property type="entry name" value="His_kinase_dom"/>
</dbReference>
<dbReference type="InterPro" id="IPR000014">
    <property type="entry name" value="PAS"/>
</dbReference>
<dbReference type="InterPro" id="IPR029016">
    <property type="entry name" value="GAF-like_dom_sf"/>
</dbReference>
<dbReference type="SUPFAM" id="SSF52172">
    <property type="entry name" value="CheY-like"/>
    <property type="match status" value="1"/>
</dbReference>
<dbReference type="Pfam" id="PF13185">
    <property type="entry name" value="GAF_2"/>
    <property type="match status" value="1"/>
</dbReference>
<evidence type="ECO:0000256" key="1">
    <source>
        <dbReference type="ARBA" id="ARBA00000085"/>
    </source>
</evidence>
<dbReference type="GO" id="GO:0000155">
    <property type="term" value="F:phosphorelay sensor kinase activity"/>
    <property type="evidence" value="ECO:0007669"/>
    <property type="project" value="InterPro"/>
</dbReference>
<dbReference type="SUPFAM" id="SSF47384">
    <property type="entry name" value="Homodimeric domain of signal transducing histidine kinase"/>
    <property type="match status" value="1"/>
</dbReference>
<dbReference type="InterPro" id="IPR013656">
    <property type="entry name" value="PAS_4"/>
</dbReference>
<reference evidence="13 14" key="1">
    <citation type="submission" date="2019-10" db="EMBL/GenBank/DDBJ databases">
        <title>Unraveling microbial dark matter from salterns through culturing: the case of the genus Halosegnis.</title>
        <authorList>
            <person name="Duran-Viseras A."/>
            <person name="Andrei A.-S."/>
            <person name="Vera-Gargallo B."/>
            <person name="Ghai R."/>
            <person name="Sanchez-Porro C."/>
            <person name="Ventosa A."/>
        </authorList>
    </citation>
    <scope>NUCLEOTIDE SEQUENCE [LARGE SCALE GENOMIC DNA]</scope>
    <source>
        <strain evidence="11 14">F17-44</strain>
        <strain evidence="10 15">F18-79</strain>
        <strain evidence="12 13">F19-13</strain>
    </source>
</reference>
<dbReference type="InterPro" id="IPR003018">
    <property type="entry name" value="GAF"/>
</dbReference>
<accession>A0A5N5UF02</accession>